<reference evidence="2" key="1">
    <citation type="submission" date="2010-08" db="EMBL/GenBank/DDBJ databases">
        <authorList>
            <person name="Weinstock G."/>
            <person name="Sodergren E."/>
            <person name="Clifton S."/>
            <person name="Fulton L."/>
            <person name="Fulton B."/>
            <person name="Courtney L."/>
            <person name="Fronick C."/>
            <person name="Harrison M."/>
            <person name="Strong C."/>
            <person name="Farmer C."/>
            <person name="Delahaunty K."/>
            <person name="Markovic C."/>
            <person name="Hall O."/>
            <person name="Minx P."/>
            <person name="Tomlinson C."/>
            <person name="Mitreva M."/>
            <person name="Hou S."/>
            <person name="Chen J."/>
            <person name="Wollam A."/>
            <person name="Pepin K.H."/>
            <person name="Johnson M."/>
            <person name="Bhonagiri V."/>
            <person name="Zhang X."/>
            <person name="Suruliraj S."/>
            <person name="Warren W."/>
            <person name="Chinwalla A."/>
            <person name="Mardis E.R."/>
            <person name="Wilson R.K."/>
        </authorList>
    </citation>
    <scope>NUCLEOTIDE SEQUENCE [LARGE SCALE GENOMIC DNA]</scope>
    <source>
        <strain evidence="2">HL044PA1</strain>
    </source>
</reference>
<evidence type="ECO:0000313" key="3">
    <source>
        <dbReference type="Proteomes" id="UP000003179"/>
    </source>
</evidence>
<name>A0ABN0C1G1_9ACTN</name>
<accession>A0ABN0C1G1</accession>
<comment type="caution">
    <text evidence="2">The sequence shown here is derived from an EMBL/GenBank/DDBJ whole genome shotgun (WGS) entry which is preliminary data.</text>
</comment>
<evidence type="ECO:0000256" key="1">
    <source>
        <dbReference type="SAM" id="MobiDB-lite"/>
    </source>
</evidence>
<dbReference type="EMBL" id="ADZU01000044">
    <property type="protein sequence ID" value="EFS90929.1"/>
    <property type="molecule type" value="Genomic_DNA"/>
</dbReference>
<sequence>MFRRGLRSQHHRVTNAGRNPFDQLGRVPGVRMRAAVIGQSQARSGNPLSLDASSSYTSIGRIRRWQWDLNGDGRYELTTTTTDQYCRAPLNGLIIGTIVGAV</sequence>
<keyword evidence="3" id="KW-1185">Reference proteome</keyword>
<proteinExistence type="predicted"/>
<gene>
    <name evidence="2" type="ORF">HMPREF9607_02768</name>
</gene>
<organism evidence="2 3">
    <name type="scientific">Cutibacterium modestum HL044PA1</name>
    <dbReference type="NCBI Taxonomy" id="765109"/>
    <lineage>
        <taxon>Bacteria</taxon>
        <taxon>Bacillati</taxon>
        <taxon>Actinomycetota</taxon>
        <taxon>Actinomycetes</taxon>
        <taxon>Propionibacteriales</taxon>
        <taxon>Propionibacteriaceae</taxon>
        <taxon>Cutibacterium</taxon>
        <taxon>Cutibacterium modestum</taxon>
    </lineage>
</organism>
<evidence type="ECO:0008006" key="4">
    <source>
        <dbReference type="Google" id="ProtNLM"/>
    </source>
</evidence>
<feature type="region of interest" description="Disordered" evidence="1">
    <location>
        <begin position="1"/>
        <end position="21"/>
    </location>
</feature>
<feature type="compositionally biased region" description="Basic residues" evidence="1">
    <location>
        <begin position="1"/>
        <end position="13"/>
    </location>
</feature>
<evidence type="ECO:0000313" key="2">
    <source>
        <dbReference type="EMBL" id="EFS90929.1"/>
    </source>
</evidence>
<protein>
    <recommendedName>
        <fullName evidence="4">Thrombospondin type 3 repeat protein</fullName>
    </recommendedName>
</protein>
<dbReference type="Proteomes" id="UP000003179">
    <property type="component" value="Unassembled WGS sequence"/>
</dbReference>